<gene>
    <name evidence="1" type="ORF">ANE_LOCUS2000</name>
</gene>
<name>A0A565AQ71_9BRAS</name>
<comment type="caution">
    <text evidence="1">The sequence shown here is derived from an EMBL/GenBank/DDBJ whole genome shotgun (WGS) entry which is preliminary data.</text>
</comment>
<sequence length="145" mass="16260">MAQHQVYIWIGIESIFELASIHLNGSVVCQVANRKSKELGIKSSRCPLLRVVIIRTSSTLYLLTSRHLLQAARLHRHLTTWRLLPTGWITLFYGSNSSSSRFDITSFYGSTSHREDESTLLYKWIGIMTTTTSSSAAQSHGSALC</sequence>
<protein>
    <submittedName>
        <fullName evidence="1">Uncharacterized protein</fullName>
    </submittedName>
</protein>
<dbReference type="EMBL" id="CABITT030000001">
    <property type="protein sequence ID" value="VVA91555.1"/>
    <property type="molecule type" value="Genomic_DNA"/>
</dbReference>
<dbReference type="AlphaFoldDB" id="A0A565AQ71"/>
<dbReference type="Proteomes" id="UP000489600">
    <property type="component" value="Unassembled WGS sequence"/>
</dbReference>
<organism evidence="1 2">
    <name type="scientific">Arabis nemorensis</name>
    <dbReference type="NCBI Taxonomy" id="586526"/>
    <lineage>
        <taxon>Eukaryota</taxon>
        <taxon>Viridiplantae</taxon>
        <taxon>Streptophyta</taxon>
        <taxon>Embryophyta</taxon>
        <taxon>Tracheophyta</taxon>
        <taxon>Spermatophyta</taxon>
        <taxon>Magnoliopsida</taxon>
        <taxon>eudicotyledons</taxon>
        <taxon>Gunneridae</taxon>
        <taxon>Pentapetalae</taxon>
        <taxon>rosids</taxon>
        <taxon>malvids</taxon>
        <taxon>Brassicales</taxon>
        <taxon>Brassicaceae</taxon>
        <taxon>Arabideae</taxon>
        <taxon>Arabis</taxon>
    </lineage>
</organism>
<evidence type="ECO:0000313" key="2">
    <source>
        <dbReference type="Proteomes" id="UP000489600"/>
    </source>
</evidence>
<proteinExistence type="predicted"/>
<keyword evidence="2" id="KW-1185">Reference proteome</keyword>
<reference evidence="1" key="1">
    <citation type="submission" date="2019-07" db="EMBL/GenBank/DDBJ databases">
        <authorList>
            <person name="Dittberner H."/>
        </authorList>
    </citation>
    <scope>NUCLEOTIDE SEQUENCE [LARGE SCALE GENOMIC DNA]</scope>
</reference>
<evidence type="ECO:0000313" key="1">
    <source>
        <dbReference type="EMBL" id="VVA91555.1"/>
    </source>
</evidence>
<accession>A0A565AQ71</accession>